<dbReference type="AlphaFoldDB" id="A0A251TWU0"/>
<sequence>MQVLCIYLFSSFIPATCIYSRNACLNTIFTDMRTSWRIGIGTVPVQNLNNTSQREYRYGIETREMGEHEID</sequence>
<protein>
    <submittedName>
        <fullName evidence="1">Uncharacterized protein</fullName>
    </submittedName>
</protein>
<dbReference type="EMBL" id="CM007898">
    <property type="protein sequence ID" value="OTG15032.1"/>
    <property type="molecule type" value="Genomic_DNA"/>
</dbReference>
<dbReference type="InParanoid" id="A0A251TWU0"/>
<gene>
    <name evidence="1" type="ORF">HannXRQ_Chr09g0255941</name>
</gene>
<reference evidence="2" key="1">
    <citation type="journal article" date="2017" name="Nature">
        <title>The sunflower genome provides insights into oil metabolism, flowering and Asterid evolution.</title>
        <authorList>
            <person name="Badouin H."/>
            <person name="Gouzy J."/>
            <person name="Grassa C.J."/>
            <person name="Murat F."/>
            <person name="Staton S.E."/>
            <person name="Cottret L."/>
            <person name="Lelandais-Briere C."/>
            <person name="Owens G.L."/>
            <person name="Carrere S."/>
            <person name="Mayjonade B."/>
            <person name="Legrand L."/>
            <person name="Gill N."/>
            <person name="Kane N.C."/>
            <person name="Bowers J.E."/>
            <person name="Hubner S."/>
            <person name="Bellec A."/>
            <person name="Berard A."/>
            <person name="Berges H."/>
            <person name="Blanchet N."/>
            <person name="Boniface M.C."/>
            <person name="Brunel D."/>
            <person name="Catrice O."/>
            <person name="Chaidir N."/>
            <person name="Claudel C."/>
            <person name="Donnadieu C."/>
            <person name="Faraut T."/>
            <person name="Fievet G."/>
            <person name="Helmstetter N."/>
            <person name="King M."/>
            <person name="Knapp S.J."/>
            <person name="Lai Z."/>
            <person name="Le Paslier M.C."/>
            <person name="Lippi Y."/>
            <person name="Lorenzon L."/>
            <person name="Mandel J.R."/>
            <person name="Marage G."/>
            <person name="Marchand G."/>
            <person name="Marquand E."/>
            <person name="Bret-Mestries E."/>
            <person name="Morien E."/>
            <person name="Nambeesan S."/>
            <person name="Nguyen T."/>
            <person name="Pegot-Espagnet P."/>
            <person name="Pouilly N."/>
            <person name="Raftis F."/>
            <person name="Sallet E."/>
            <person name="Schiex T."/>
            <person name="Thomas J."/>
            <person name="Vandecasteele C."/>
            <person name="Vares D."/>
            <person name="Vear F."/>
            <person name="Vautrin S."/>
            <person name="Crespi M."/>
            <person name="Mangin B."/>
            <person name="Burke J.M."/>
            <person name="Salse J."/>
            <person name="Munos S."/>
            <person name="Vincourt P."/>
            <person name="Rieseberg L.H."/>
            <person name="Langlade N.B."/>
        </authorList>
    </citation>
    <scope>NUCLEOTIDE SEQUENCE [LARGE SCALE GENOMIC DNA]</scope>
    <source>
        <strain evidence="2">cv. SF193</strain>
    </source>
</reference>
<organism evidence="1 2">
    <name type="scientific">Helianthus annuus</name>
    <name type="common">Common sunflower</name>
    <dbReference type="NCBI Taxonomy" id="4232"/>
    <lineage>
        <taxon>Eukaryota</taxon>
        <taxon>Viridiplantae</taxon>
        <taxon>Streptophyta</taxon>
        <taxon>Embryophyta</taxon>
        <taxon>Tracheophyta</taxon>
        <taxon>Spermatophyta</taxon>
        <taxon>Magnoliopsida</taxon>
        <taxon>eudicotyledons</taxon>
        <taxon>Gunneridae</taxon>
        <taxon>Pentapetalae</taxon>
        <taxon>asterids</taxon>
        <taxon>campanulids</taxon>
        <taxon>Asterales</taxon>
        <taxon>Asteraceae</taxon>
        <taxon>Asteroideae</taxon>
        <taxon>Heliantheae alliance</taxon>
        <taxon>Heliantheae</taxon>
        <taxon>Helianthus</taxon>
    </lineage>
</organism>
<name>A0A251TWU0_HELAN</name>
<proteinExistence type="predicted"/>
<dbReference type="Proteomes" id="UP000215914">
    <property type="component" value="Chromosome 9"/>
</dbReference>
<accession>A0A251TWU0</accession>
<evidence type="ECO:0000313" key="1">
    <source>
        <dbReference type="EMBL" id="OTG15032.1"/>
    </source>
</evidence>
<evidence type="ECO:0000313" key="2">
    <source>
        <dbReference type="Proteomes" id="UP000215914"/>
    </source>
</evidence>
<keyword evidence="2" id="KW-1185">Reference proteome</keyword>